<dbReference type="InterPro" id="IPR036513">
    <property type="entry name" value="STAS_dom_sf"/>
</dbReference>
<accession>A0A7T5R2J3</accession>
<name>A0A7T5R2J3_9BACT</name>
<dbReference type="InterPro" id="IPR021866">
    <property type="entry name" value="SpoIIAA-like"/>
</dbReference>
<dbReference type="AlphaFoldDB" id="A0A7T5R2J3"/>
<dbReference type="EMBL" id="CP066681">
    <property type="protein sequence ID" value="QQG36281.1"/>
    <property type="molecule type" value="Genomic_DNA"/>
</dbReference>
<gene>
    <name evidence="1" type="ORF">HYS17_00360</name>
</gene>
<proteinExistence type="predicted"/>
<dbReference type="Proteomes" id="UP000595362">
    <property type="component" value="Chromosome"/>
</dbReference>
<evidence type="ECO:0000313" key="1">
    <source>
        <dbReference type="EMBL" id="QQG36281.1"/>
    </source>
</evidence>
<organism evidence="1 2">
    <name type="scientific">Micavibrio aeruginosavorus</name>
    <dbReference type="NCBI Taxonomy" id="349221"/>
    <lineage>
        <taxon>Bacteria</taxon>
        <taxon>Pseudomonadati</taxon>
        <taxon>Bdellovibrionota</taxon>
        <taxon>Bdellovibrionia</taxon>
        <taxon>Bdellovibrionales</taxon>
        <taxon>Pseudobdellovibrionaceae</taxon>
        <taxon>Micavibrio</taxon>
    </lineage>
</organism>
<sequence>MNEKFNIIMPETTDRVLCIMVDKPVSVEGYTQNFLPRVEEMAARHGEVRLLVYFKNYQGWEEEAALLDLNMTPKLGGYVRRFAMVNPPQKLLALLNLKKPLITGKTRSFNEAELDKALAWVQEN</sequence>
<dbReference type="Pfam" id="PF11964">
    <property type="entry name" value="SpoIIAA-like"/>
    <property type="match status" value="1"/>
</dbReference>
<protein>
    <submittedName>
        <fullName evidence="1">STAS/SEC14 domain-containing protein</fullName>
    </submittedName>
</protein>
<dbReference type="Gene3D" id="3.40.50.10600">
    <property type="entry name" value="SpoIIaa-like domains"/>
    <property type="match status" value="1"/>
</dbReference>
<dbReference type="SUPFAM" id="SSF52091">
    <property type="entry name" value="SpoIIaa-like"/>
    <property type="match status" value="1"/>
</dbReference>
<dbReference type="InterPro" id="IPR038396">
    <property type="entry name" value="SpoIIAA-like_sf"/>
</dbReference>
<reference evidence="1 2" key="1">
    <citation type="submission" date="2020-07" db="EMBL/GenBank/DDBJ databases">
        <title>Huge and variable diversity of episymbiotic CPR bacteria and DPANN archaea in groundwater ecosystems.</title>
        <authorList>
            <person name="He C.Y."/>
            <person name="Keren R."/>
            <person name="Whittaker M."/>
            <person name="Farag I.F."/>
            <person name="Doudna J."/>
            <person name="Cate J.H.D."/>
            <person name="Banfield J.F."/>
        </authorList>
    </citation>
    <scope>NUCLEOTIDE SEQUENCE [LARGE SCALE GENOMIC DNA]</scope>
    <source>
        <strain evidence="1">NC_groundwater_70_Ag_B-0.1um_54_66</strain>
    </source>
</reference>
<evidence type="ECO:0000313" key="2">
    <source>
        <dbReference type="Proteomes" id="UP000595362"/>
    </source>
</evidence>